<dbReference type="GO" id="GO:0016987">
    <property type="term" value="F:sigma factor activity"/>
    <property type="evidence" value="ECO:0007669"/>
    <property type="project" value="InterPro"/>
</dbReference>
<dbReference type="Pfam" id="PF08281">
    <property type="entry name" value="Sigma70_r4_2"/>
    <property type="match status" value="1"/>
</dbReference>
<dbReference type="AlphaFoldDB" id="A0A1Y4T2N3"/>
<proteinExistence type="predicted"/>
<name>A0A1Y4T2N3_9FIRM</name>
<reference evidence="2 3" key="1">
    <citation type="journal article" date="2018" name="BMC Genomics">
        <title>Whole genome sequencing and function prediction of 133 gut anaerobes isolated from chicken caecum in pure cultures.</title>
        <authorList>
            <person name="Medvecky M."/>
            <person name="Cejkova D."/>
            <person name="Polansky O."/>
            <person name="Karasova D."/>
            <person name="Kubasova T."/>
            <person name="Cizek A."/>
            <person name="Rychlik I."/>
        </authorList>
    </citation>
    <scope>NUCLEOTIDE SEQUENCE [LARGE SCALE GENOMIC DNA]</scope>
    <source>
        <strain evidence="2 3">An13</strain>
    </source>
</reference>
<dbReference type="InterPro" id="IPR013249">
    <property type="entry name" value="RNA_pol_sigma70_r4_t2"/>
</dbReference>
<keyword evidence="3" id="KW-1185">Reference proteome</keyword>
<organism evidence="2 3">
    <name type="scientific">Massilimicrobiota timonensis</name>
    <dbReference type="NCBI Taxonomy" id="1776392"/>
    <lineage>
        <taxon>Bacteria</taxon>
        <taxon>Bacillati</taxon>
        <taxon>Bacillota</taxon>
        <taxon>Erysipelotrichia</taxon>
        <taxon>Erysipelotrichales</taxon>
        <taxon>Erysipelotrichaceae</taxon>
        <taxon>Massilimicrobiota</taxon>
    </lineage>
</organism>
<dbReference type="Gene3D" id="1.10.10.10">
    <property type="entry name" value="Winged helix-like DNA-binding domain superfamily/Winged helix DNA-binding domain"/>
    <property type="match status" value="1"/>
</dbReference>
<dbReference type="EMBL" id="NFLJ01000002">
    <property type="protein sequence ID" value="OUQ36436.1"/>
    <property type="molecule type" value="Genomic_DNA"/>
</dbReference>
<gene>
    <name evidence="2" type="ORF">B5E75_01190</name>
</gene>
<dbReference type="SUPFAM" id="SSF88659">
    <property type="entry name" value="Sigma3 and sigma4 domains of RNA polymerase sigma factors"/>
    <property type="match status" value="1"/>
</dbReference>
<dbReference type="OrthoDB" id="9806818at2"/>
<dbReference type="GO" id="GO:0003677">
    <property type="term" value="F:DNA binding"/>
    <property type="evidence" value="ECO:0007669"/>
    <property type="project" value="InterPro"/>
</dbReference>
<protein>
    <submittedName>
        <fullName evidence="2">RNA polymerase subunit sigma</fullName>
    </submittedName>
</protein>
<comment type="caution">
    <text evidence="2">The sequence shown here is derived from an EMBL/GenBank/DDBJ whole genome shotgun (WGS) entry which is preliminary data.</text>
</comment>
<dbReference type="GO" id="GO:0006352">
    <property type="term" value="P:DNA-templated transcription initiation"/>
    <property type="evidence" value="ECO:0007669"/>
    <property type="project" value="InterPro"/>
</dbReference>
<evidence type="ECO:0000313" key="2">
    <source>
        <dbReference type="EMBL" id="OUQ36436.1"/>
    </source>
</evidence>
<evidence type="ECO:0000259" key="1">
    <source>
        <dbReference type="Pfam" id="PF08281"/>
    </source>
</evidence>
<accession>A0A1Y4T2N3</accession>
<dbReference type="InterPro" id="IPR036388">
    <property type="entry name" value="WH-like_DNA-bd_sf"/>
</dbReference>
<dbReference type="Proteomes" id="UP000195305">
    <property type="component" value="Unassembled WGS sequence"/>
</dbReference>
<evidence type="ECO:0000313" key="3">
    <source>
        <dbReference type="Proteomes" id="UP000195305"/>
    </source>
</evidence>
<dbReference type="InterPro" id="IPR013324">
    <property type="entry name" value="RNA_pol_sigma_r3/r4-like"/>
</dbReference>
<dbReference type="RefSeq" id="WP_087356978.1">
    <property type="nucleotide sequence ID" value="NZ_NFLJ01000002.1"/>
</dbReference>
<sequence length="142" mass="16998">MKPSDFQKTTQCQFDCKLKRTVKGVILNYKKELKRRKDKEIPFCELPEIMVEKLAVWDEYMSDYTAFEVCGIEIRVLDEELAKALKQLSDRNRENLLMYYFLEMSDTEIAKVQKISRAGVFKNRYRALENLKKSLIKEREQR</sequence>
<feature type="domain" description="RNA polymerase sigma factor 70 region 4 type 2" evidence="1">
    <location>
        <begin position="79"/>
        <end position="131"/>
    </location>
</feature>